<gene>
    <name evidence="1" type="ORF">H8730_08620</name>
</gene>
<reference evidence="1" key="1">
    <citation type="submission" date="2020-08" db="EMBL/GenBank/DDBJ databases">
        <title>Genome public.</title>
        <authorList>
            <person name="Liu C."/>
            <person name="Sun Q."/>
        </authorList>
    </citation>
    <scope>NUCLEOTIDE SEQUENCE</scope>
    <source>
        <strain evidence="1">NSJ-32</strain>
    </source>
</reference>
<name>A0A926I1T0_9FIRM</name>
<protein>
    <submittedName>
        <fullName evidence="1">Uncharacterized protein</fullName>
    </submittedName>
</protein>
<accession>A0A926I1T0</accession>
<dbReference type="RefSeq" id="WP_249289712.1">
    <property type="nucleotide sequence ID" value="NZ_JACRSQ010000011.1"/>
</dbReference>
<keyword evidence="2" id="KW-1185">Reference proteome</keyword>
<proteinExistence type="predicted"/>
<dbReference type="AlphaFoldDB" id="A0A926I1T0"/>
<dbReference type="Proteomes" id="UP000657006">
    <property type="component" value="Unassembled WGS sequence"/>
</dbReference>
<evidence type="ECO:0000313" key="2">
    <source>
        <dbReference type="Proteomes" id="UP000657006"/>
    </source>
</evidence>
<comment type="caution">
    <text evidence="1">The sequence shown here is derived from an EMBL/GenBank/DDBJ whole genome shotgun (WGS) entry which is preliminary data.</text>
</comment>
<organism evidence="1 2">
    <name type="scientific">Bianquea renquensis</name>
    <dbReference type="NCBI Taxonomy" id="2763661"/>
    <lineage>
        <taxon>Bacteria</taxon>
        <taxon>Bacillati</taxon>
        <taxon>Bacillota</taxon>
        <taxon>Clostridia</taxon>
        <taxon>Eubacteriales</taxon>
        <taxon>Bianqueaceae</taxon>
        <taxon>Bianquea</taxon>
    </lineage>
</organism>
<sequence length="77" mass="8655">MLFKTFHTDSFQGLDTIGKNVDCIVASQAMGDDGQKHNLYYWECPITLTHPIVRIELPVNLSMHVMSILLKSPLPPS</sequence>
<dbReference type="EMBL" id="JACRSQ010000011">
    <property type="protein sequence ID" value="MBC8543605.1"/>
    <property type="molecule type" value="Genomic_DNA"/>
</dbReference>
<evidence type="ECO:0000313" key="1">
    <source>
        <dbReference type="EMBL" id="MBC8543605.1"/>
    </source>
</evidence>